<dbReference type="BioCyc" id="PMAR862515-HMP:GMOO-195-MONOMER"/>
<organism evidence="1 2">
    <name type="scientific">Hoylesella marshii DSM 16973 = JCM 13450</name>
    <dbReference type="NCBI Taxonomy" id="862515"/>
    <lineage>
        <taxon>Bacteria</taxon>
        <taxon>Pseudomonadati</taxon>
        <taxon>Bacteroidota</taxon>
        <taxon>Bacteroidia</taxon>
        <taxon>Bacteroidales</taxon>
        <taxon>Prevotellaceae</taxon>
        <taxon>Hoylesella</taxon>
    </lineage>
</organism>
<name>E0NPT8_9BACT</name>
<comment type="caution">
    <text evidence="1">The sequence shown here is derived from an EMBL/GenBank/DDBJ whole genome shotgun (WGS) entry which is preliminary data.</text>
</comment>
<reference evidence="1" key="1">
    <citation type="submission" date="2010-07" db="EMBL/GenBank/DDBJ databases">
        <authorList>
            <person name="Muzny D."/>
            <person name="Qin X."/>
            <person name="Deng J."/>
            <person name="Jiang H."/>
            <person name="Liu Y."/>
            <person name="Qu J."/>
            <person name="Song X.-Z."/>
            <person name="Zhang L."/>
            <person name="Thornton R."/>
            <person name="Coyle M."/>
            <person name="Francisco L."/>
            <person name="Jackson L."/>
            <person name="Javaid M."/>
            <person name="Korchina V."/>
            <person name="Kovar C."/>
            <person name="Mata R."/>
            <person name="Mathew T."/>
            <person name="Ngo R."/>
            <person name="Nguyen L."/>
            <person name="Nguyen N."/>
            <person name="Okwuonu G."/>
            <person name="Ongeri F."/>
            <person name="Pham C."/>
            <person name="Simmons D."/>
            <person name="Wilczek-Boney K."/>
            <person name="Hale W."/>
            <person name="Jakkamsetti A."/>
            <person name="Pham P."/>
            <person name="Ruth R."/>
            <person name="San Lucas F."/>
            <person name="Warren J."/>
            <person name="Zhang J."/>
            <person name="Zhao Z."/>
            <person name="Zhou C."/>
            <person name="Zhu D."/>
            <person name="Lee S."/>
            <person name="Bess C."/>
            <person name="Blankenburg K."/>
            <person name="Forbes L."/>
            <person name="Fu Q."/>
            <person name="Gubbala S."/>
            <person name="Hirani K."/>
            <person name="Jayaseelan J.C."/>
            <person name="Lara F."/>
            <person name="Munidasa M."/>
            <person name="Palculict T."/>
            <person name="Patil S."/>
            <person name="Pu L.-L."/>
            <person name="Saada N."/>
            <person name="Tang L."/>
            <person name="Weissenberger G."/>
            <person name="Zhu Y."/>
            <person name="Hemphill L."/>
            <person name="Shang Y."/>
            <person name="Youmans B."/>
            <person name="Ayvaz T."/>
            <person name="Ross M."/>
            <person name="Santibanez J."/>
            <person name="Aqrawi P."/>
            <person name="Gross S."/>
            <person name="Joshi V."/>
            <person name="Fowler G."/>
            <person name="Nazareth L."/>
            <person name="Reid J."/>
            <person name="Worley K."/>
            <person name="Petrosino J."/>
            <person name="Highlander S."/>
            <person name="Gibbs R."/>
        </authorList>
    </citation>
    <scope>NUCLEOTIDE SEQUENCE [LARGE SCALE GENOMIC DNA]</scope>
    <source>
        <strain evidence="1">DSM 16973</strain>
    </source>
</reference>
<dbReference type="AlphaFoldDB" id="E0NPT8"/>
<dbReference type="HOGENOM" id="CLU_3156300_0_0_10"/>
<dbReference type="EMBL" id="AEEI01000008">
    <property type="protein sequence ID" value="EFM02814.1"/>
    <property type="molecule type" value="Genomic_DNA"/>
</dbReference>
<sequence length="48" mass="5453">MKGYRPFFVQTVFVPRTNGICTGYECRLIICNFTALKPKSVMRACGFS</sequence>
<proteinExistence type="predicted"/>
<dbReference type="STRING" id="862515.HMPREF0658_0189"/>
<gene>
    <name evidence="1" type="ORF">HMPREF0658_0189</name>
</gene>
<protein>
    <submittedName>
        <fullName evidence="1">Uncharacterized protein</fullName>
    </submittedName>
</protein>
<dbReference type="Proteomes" id="UP000004394">
    <property type="component" value="Unassembled WGS sequence"/>
</dbReference>
<evidence type="ECO:0000313" key="2">
    <source>
        <dbReference type="Proteomes" id="UP000004394"/>
    </source>
</evidence>
<keyword evidence="2" id="KW-1185">Reference proteome</keyword>
<accession>E0NPT8</accession>
<evidence type="ECO:0000313" key="1">
    <source>
        <dbReference type="EMBL" id="EFM02814.1"/>
    </source>
</evidence>